<dbReference type="Proteomes" id="UP000594638">
    <property type="component" value="Unassembled WGS sequence"/>
</dbReference>
<organism evidence="3 4">
    <name type="scientific">Olea europaea subsp. europaea</name>
    <dbReference type="NCBI Taxonomy" id="158383"/>
    <lineage>
        <taxon>Eukaryota</taxon>
        <taxon>Viridiplantae</taxon>
        <taxon>Streptophyta</taxon>
        <taxon>Embryophyta</taxon>
        <taxon>Tracheophyta</taxon>
        <taxon>Spermatophyta</taxon>
        <taxon>Magnoliopsida</taxon>
        <taxon>eudicotyledons</taxon>
        <taxon>Gunneridae</taxon>
        <taxon>Pentapetalae</taxon>
        <taxon>asterids</taxon>
        <taxon>lamiids</taxon>
        <taxon>Lamiales</taxon>
        <taxon>Oleaceae</taxon>
        <taxon>Oleeae</taxon>
        <taxon>Olea</taxon>
    </lineage>
</organism>
<evidence type="ECO:0000256" key="1">
    <source>
        <dbReference type="SAM" id="MobiDB-lite"/>
    </source>
</evidence>
<comment type="caution">
    <text evidence="3">The sequence shown here is derived from an EMBL/GenBank/DDBJ whole genome shotgun (WGS) entry which is preliminary data.</text>
</comment>
<feature type="region of interest" description="Disordered" evidence="1">
    <location>
        <begin position="49"/>
        <end position="72"/>
    </location>
</feature>
<evidence type="ECO:0000313" key="4">
    <source>
        <dbReference type="Proteomes" id="UP000594638"/>
    </source>
</evidence>
<evidence type="ECO:0000313" key="3">
    <source>
        <dbReference type="EMBL" id="CAA2991624.1"/>
    </source>
</evidence>
<feature type="transmembrane region" description="Helical" evidence="2">
    <location>
        <begin position="90"/>
        <end position="120"/>
    </location>
</feature>
<keyword evidence="2" id="KW-0472">Membrane</keyword>
<keyword evidence="2" id="KW-1133">Transmembrane helix</keyword>
<gene>
    <name evidence="3" type="ORF">OLEA9_A120031</name>
</gene>
<accession>A0A8S0SI20</accession>
<dbReference type="Gramene" id="OE9A120031T1">
    <property type="protein sequence ID" value="OE9A120031C1"/>
    <property type="gene ID" value="OE9A120031"/>
</dbReference>
<proteinExistence type="predicted"/>
<dbReference type="EMBL" id="CACTIH010005426">
    <property type="protein sequence ID" value="CAA2991624.1"/>
    <property type="molecule type" value="Genomic_DNA"/>
</dbReference>
<reference evidence="3 4" key="1">
    <citation type="submission" date="2019-12" db="EMBL/GenBank/DDBJ databases">
        <authorList>
            <person name="Alioto T."/>
            <person name="Alioto T."/>
            <person name="Gomez Garrido J."/>
        </authorList>
    </citation>
    <scope>NUCLEOTIDE SEQUENCE [LARGE SCALE GENOMIC DNA]</scope>
</reference>
<keyword evidence="2" id="KW-0812">Transmembrane</keyword>
<sequence>MNFGGMEQRRREIFSKCHCNALDRVEDVNAIEAGHVPLPDYIVEGTSSSTKDRHQACKGGSGADQKRRKGIPWTEEEHRMKTSKYPHFRLLTFPVLVGGPFGVVSAELIGIILFTAYIIWRVFVESIKIWSIVSSRFHNLLSKEKSALMLELAGLSLGLSGLHGVFVSACCKGISSSPAYRYPFEHVSRYHVRL</sequence>
<keyword evidence="4" id="KW-1185">Reference proteome</keyword>
<name>A0A8S0SI20_OLEEU</name>
<evidence type="ECO:0000256" key="2">
    <source>
        <dbReference type="SAM" id="Phobius"/>
    </source>
</evidence>
<dbReference type="AlphaFoldDB" id="A0A8S0SI20"/>
<protein>
    <submittedName>
        <fullName evidence="3">Uncharacterized protein</fullName>
    </submittedName>
</protein>